<dbReference type="GO" id="GO:0005886">
    <property type="term" value="C:plasma membrane"/>
    <property type="evidence" value="ECO:0007669"/>
    <property type="project" value="UniProtKB-SubCell"/>
</dbReference>
<comment type="similarity">
    <text evidence="2">Belongs to the prokaryotic riboflavin transporter (P-RFT) (TC 2.A.87) family.</text>
</comment>
<feature type="transmembrane region" description="Helical" evidence="8">
    <location>
        <begin position="111"/>
        <end position="128"/>
    </location>
</feature>
<evidence type="ECO:0000256" key="4">
    <source>
        <dbReference type="ARBA" id="ARBA00022475"/>
    </source>
</evidence>
<evidence type="ECO:0000256" key="2">
    <source>
        <dbReference type="ARBA" id="ARBA00005540"/>
    </source>
</evidence>
<name>A0A644WLF9_9ZZZZ</name>
<evidence type="ECO:0000256" key="8">
    <source>
        <dbReference type="SAM" id="Phobius"/>
    </source>
</evidence>
<evidence type="ECO:0000256" key="5">
    <source>
        <dbReference type="ARBA" id="ARBA00022692"/>
    </source>
</evidence>
<proteinExistence type="inferred from homology"/>
<evidence type="ECO:0000313" key="9">
    <source>
        <dbReference type="EMBL" id="MPM03253.1"/>
    </source>
</evidence>
<keyword evidence="7 8" id="KW-0472">Membrane</keyword>
<keyword evidence="5 8" id="KW-0812">Transmembrane</keyword>
<dbReference type="PANTHER" id="PTHR38438:SF1">
    <property type="entry name" value="RIBOFLAVIN TRANSPORTER RIBU"/>
    <property type="match status" value="1"/>
</dbReference>
<accession>A0A644WLF9</accession>
<dbReference type="GO" id="GO:0032217">
    <property type="term" value="F:riboflavin transmembrane transporter activity"/>
    <property type="evidence" value="ECO:0007669"/>
    <property type="project" value="InterPro"/>
</dbReference>
<comment type="caution">
    <text evidence="9">The sequence shown here is derived from an EMBL/GenBank/DDBJ whole genome shotgun (WGS) entry which is preliminary data.</text>
</comment>
<dbReference type="EMBL" id="VSSQ01000937">
    <property type="protein sequence ID" value="MPM03253.1"/>
    <property type="molecule type" value="Genomic_DNA"/>
</dbReference>
<dbReference type="AlphaFoldDB" id="A0A644WLF9"/>
<dbReference type="Gene3D" id="1.10.1760.20">
    <property type="match status" value="1"/>
</dbReference>
<protein>
    <submittedName>
        <fullName evidence="9">Riboflavin transporter RibU</fullName>
    </submittedName>
</protein>
<feature type="transmembrane region" description="Helical" evidence="8">
    <location>
        <begin position="140"/>
        <end position="160"/>
    </location>
</feature>
<evidence type="ECO:0000256" key="1">
    <source>
        <dbReference type="ARBA" id="ARBA00004651"/>
    </source>
</evidence>
<comment type="subcellular location">
    <subcellularLocation>
        <location evidence="1">Cell membrane</location>
        <topology evidence="1">Multi-pass membrane protein</topology>
    </subcellularLocation>
</comment>
<dbReference type="InterPro" id="IPR025720">
    <property type="entry name" value="RibU"/>
</dbReference>
<feature type="transmembrane region" description="Helical" evidence="8">
    <location>
        <begin position="190"/>
        <end position="214"/>
    </location>
</feature>
<dbReference type="Pfam" id="PF12822">
    <property type="entry name" value="ECF_trnsprt"/>
    <property type="match status" value="1"/>
</dbReference>
<keyword evidence="6 8" id="KW-1133">Transmembrane helix</keyword>
<keyword evidence="3" id="KW-0813">Transport</keyword>
<sequence>MEEDGEIRIFAPDACASGAFLFREAKFFMEATTVNSTRRMVWTALLSAVAAVLMYIDMAVPLFPRFLKLDLSDLPALVAAFAWGPAAGVFTELIKNLIHSLTTSTAGVGELANFLMGSALVVPAGLIYRRNRTRKGALAGLAAGTLSMTVTAALANYFFLLPFYSNFLPLEKIIAMSSAAIPAVRDMGTLVLYAVVPFNLLKGTVVSLATVQLYKRISTLIR</sequence>
<dbReference type="PIRSF" id="PIRSF037778">
    <property type="entry name" value="UCP037778_transp_RibU"/>
    <property type="match status" value="1"/>
</dbReference>
<reference evidence="9" key="1">
    <citation type="submission" date="2019-08" db="EMBL/GenBank/DDBJ databases">
        <authorList>
            <person name="Kucharzyk K."/>
            <person name="Murdoch R.W."/>
            <person name="Higgins S."/>
            <person name="Loffler F."/>
        </authorList>
    </citation>
    <scope>NUCLEOTIDE SEQUENCE</scope>
</reference>
<feature type="transmembrane region" description="Helical" evidence="8">
    <location>
        <begin position="40"/>
        <end position="62"/>
    </location>
</feature>
<evidence type="ECO:0000256" key="3">
    <source>
        <dbReference type="ARBA" id="ARBA00022448"/>
    </source>
</evidence>
<dbReference type="InterPro" id="IPR024529">
    <property type="entry name" value="ECF_trnsprt_substrate-spec"/>
</dbReference>
<keyword evidence="4" id="KW-1003">Cell membrane</keyword>
<gene>
    <name evidence="9" type="primary">ribU_1</name>
    <name evidence="9" type="ORF">SDC9_49518</name>
</gene>
<evidence type="ECO:0000256" key="6">
    <source>
        <dbReference type="ARBA" id="ARBA00022989"/>
    </source>
</evidence>
<dbReference type="PANTHER" id="PTHR38438">
    <property type="entry name" value="RIBOFLAVIN TRANSPORTER RIBU"/>
    <property type="match status" value="1"/>
</dbReference>
<organism evidence="9">
    <name type="scientific">bioreactor metagenome</name>
    <dbReference type="NCBI Taxonomy" id="1076179"/>
    <lineage>
        <taxon>unclassified sequences</taxon>
        <taxon>metagenomes</taxon>
        <taxon>ecological metagenomes</taxon>
    </lineage>
</organism>
<evidence type="ECO:0000256" key="7">
    <source>
        <dbReference type="ARBA" id="ARBA00023136"/>
    </source>
</evidence>